<proteinExistence type="predicted"/>
<name>A0ACB9QLH8_9MYRT</name>
<gene>
    <name evidence="1" type="ORF">MLD38_022943</name>
</gene>
<accession>A0ACB9QLH8</accession>
<organism evidence="1 2">
    <name type="scientific">Melastoma candidum</name>
    <dbReference type="NCBI Taxonomy" id="119954"/>
    <lineage>
        <taxon>Eukaryota</taxon>
        <taxon>Viridiplantae</taxon>
        <taxon>Streptophyta</taxon>
        <taxon>Embryophyta</taxon>
        <taxon>Tracheophyta</taxon>
        <taxon>Spermatophyta</taxon>
        <taxon>Magnoliopsida</taxon>
        <taxon>eudicotyledons</taxon>
        <taxon>Gunneridae</taxon>
        <taxon>Pentapetalae</taxon>
        <taxon>rosids</taxon>
        <taxon>malvids</taxon>
        <taxon>Myrtales</taxon>
        <taxon>Melastomataceae</taxon>
        <taxon>Melastomatoideae</taxon>
        <taxon>Melastomateae</taxon>
        <taxon>Melastoma</taxon>
    </lineage>
</organism>
<keyword evidence="2" id="KW-1185">Reference proteome</keyword>
<sequence>MGWITALLICFCGSVARMAMAADFISVNHTITDGQTIISTRGMFELGFFSPGASNKRYLGIWYKKIANGTVVWAANRETPLDDTSGILKVSPQGRIVLQNGLGEEHWSAGLNPEDQRTLFAQLLDNGNLVLREGTIGSQGDVIWQSFDCPSNTLLPGMKFGRDIKSNQAHYLTSWKSPDDPSQGDFTYGLDVNGFPQPILRKEPRPYFRGGPWNGVRFSGYPQLGPNPIYNFGFVFNNDEEYYFTQPLNETAPSILVLEENGLARRSTWVDQTGRWELFSLVPYDHCDTFGLCGANGECNIANSPSCGCLPGFVPKYRVDWDTGDWSKGCVRRKKLSCEDDGGGRSDKFAKLTGLKVPDTREAWFDTTMTLAECQSACLKNCSCTAYTNLDIRGPGSGCLMWFGDLFDIRVLNENGQELYVRMAASEFGDPGSNSMKAIKFAIGTVFFAVLLFGIAFSAMKWRKKGSICGFYRGGKRDDLELPLFDFDTIASATSGFSDSNKLGEGGFGPVYKGVLTNGQEIAVKRLSENSRQGIVEFKNEVTYIANLQHRNLVKLLGCCIRQDEKMLVYEFMPNRSLDCFIFDVMSGPLLDWPKRFSIINGVALGLVYLHRDSRLRIVHRDLKAENVLLDDEMNPKISDFGLAKTFWGDNSEVKTKRVVGTYGYMPPEYAIHGVFSTKSDVFSFGVLMLEIVSGRRNRGFRHLDSNLSLLGHAWILFKERDSLQLIDPVISSSYDAVEVKRSIHIALLCVQHNPTDRPDMPAVIMMLGGESTLPQPKQPGFYSEDNASEVNSMGSRLRTCSVNGVTISDVAPR</sequence>
<evidence type="ECO:0000313" key="2">
    <source>
        <dbReference type="Proteomes" id="UP001057402"/>
    </source>
</evidence>
<comment type="caution">
    <text evidence="1">The sequence shown here is derived from an EMBL/GenBank/DDBJ whole genome shotgun (WGS) entry which is preliminary data.</text>
</comment>
<dbReference type="EMBL" id="CM042885">
    <property type="protein sequence ID" value="KAI4367176.1"/>
    <property type="molecule type" value="Genomic_DNA"/>
</dbReference>
<evidence type="ECO:0000313" key="1">
    <source>
        <dbReference type="EMBL" id="KAI4367176.1"/>
    </source>
</evidence>
<reference evidence="2" key="1">
    <citation type="journal article" date="2023" name="Front. Plant Sci.">
        <title>Chromosomal-level genome assembly of Melastoma candidum provides insights into trichome evolution.</title>
        <authorList>
            <person name="Zhong Y."/>
            <person name="Wu W."/>
            <person name="Sun C."/>
            <person name="Zou P."/>
            <person name="Liu Y."/>
            <person name="Dai S."/>
            <person name="Zhou R."/>
        </authorList>
    </citation>
    <scope>NUCLEOTIDE SEQUENCE [LARGE SCALE GENOMIC DNA]</scope>
</reference>
<protein>
    <submittedName>
        <fullName evidence="1">Uncharacterized protein</fullName>
    </submittedName>
</protein>
<dbReference type="Proteomes" id="UP001057402">
    <property type="component" value="Chromosome 6"/>
</dbReference>